<accession>A0ABQ8JW00</accession>
<reference evidence="2 3" key="2">
    <citation type="journal article" date="2022" name="Mol. Biol. Evol.">
        <title>Comparative Genomics Reveals Insights into the Divergent Evolution of Astigmatic Mites and Household Pest Adaptations.</title>
        <authorList>
            <person name="Xiong Q."/>
            <person name="Wan A.T."/>
            <person name="Liu X."/>
            <person name="Fung C.S."/>
            <person name="Xiao X."/>
            <person name="Malainual N."/>
            <person name="Hou J."/>
            <person name="Wang L."/>
            <person name="Wang M."/>
            <person name="Yang K.Y."/>
            <person name="Cui Y."/>
            <person name="Leung E.L."/>
            <person name="Nong W."/>
            <person name="Shin S.K."/>
            <person name="Au S.W."/>
            <person name="Jeong K.Y."/>
            <person name="Chew F.T."/>
            <person name="Hui J.H."/>
            <person name="Leung T.F."/>
            <person name="Tungtrongchitr A."/>
            <person name="Zhong N."/>
            <person name="Liu Z."/>
            <person name="Tsui S.K."/>
        </authorList>
    </citation>
    <scope>NUCLEOTIDE SEQUENCE [LARGE SCALE GENOMIC DNA]</scope>
    <source>
        <strain evidence="2">Derp</strain>
    </source>
</reference>
<protein>
    <submittedName>
        <fullName evidence="2">Uncharacterized protein</fullName>
    </submittedName>
</protein>
<feature type="region of interest" description="Disordered" evidence="1">
    <location>
        <begin position="1"/>
        <end position="28"/>
    </location>
</feature>
<dbReference type="EMBL" id="NJHN03000008">
    <property type="protein sequence ID" value="KAH9426788.1"/>
    <property type="molecule type" value="Genomic_DNA"/>
</dbReference>
<name>A0ABQ8JW00_DERPT</name>
<evidence type="ECO:0000313" key="2">
    <source>
        <dbReference type="EMBL" id="KAH9426788.1"/>
    </source>
</evidence>
<evidence type="ECO:0000313" key="3">
    <source>
        <dbReference type="Proteomes" id="UP000887458"/>
    </source>
</evidence>
<proteinExistence type="predicted"/>
<sequence length="155" mass="17592">MEQRALEQRAMERPTMEQRAMEQQRGLDQRRHQLNQINHNSVEATCKRQINKFHLPWLPVNEVAAGSCFGSVPGSLDFNPCSHKTLHTIKIAVGTQKKLTSSDRLTAEAPVLTKPAYGTALAAATNNQLAQSNNNESSYIEQMHKIDEQTYRRYE</sequence>
<reference evidence="2 3" key="1">
    <citation type="journal article" date="2018" name="J. Allergy Clin. Immunol.">
        <title>High-quality assembly of Dermatophagoides pteronyssinus genome and transcriptome reveals a wide range of novel allergens.</title>
        <authorList>
            <person name="Liu X.Y."/>
            <person name="Yang K.Y."/>
            <person name="Wang M.Q."/>
            <person name="Kwok J.S."/>
            <person name="Zeng X."/>
            <person name="Yang Z."/>
            <person name="Xiao X.J."/>
            <person name="Lau C.P."/>
            <person name="Li Y."/>
            <person name="Huang Z.M."/>
            <person name="Ba J.G."/>
            <person name="Yim A.K."/>
            <person name="Ouyang C.Y."/>
            <person name="Ngai S.M."/>
            <person name="Chan T.F."/>
            <person name="Leung E.L."/>
            <person name="Liu L."/>
            <person name="Liu Z.G."/>
            <person name="Tsui S.K."/>
        </authorList>
    </citation>
    <scope>NUCLEOTIDE SEQUENCE [LARGE SCALE GENOMIC DNA]</scope>
    <source>
        <strain evidence="2">Derp</strain>
    </source>
</reference>
<gene>
    <name evidence="2" type="ORF">DERP_002888</name>
</gene>
<evidence type="ECO:0000256" key="1">
    <source>
        <dbReference type="SAM" id="MobiDB-lite"/>
    </source>
</evidence>
<comment type="caution">
    <text evidence="2">The sequence shown here is derived from an EMBL/GenBank/DDBJ whole genome shotgun (WGS) entry which is preliminary data.</text>
</comment>
<dbReference type="Proteomes" id="UP000887458">
    <property type="component" value="Unassembled WGS sequence"/>
</dbReference>
<organism evidence="2 3">
    <name type="scientific">Dermatophagoides pteronyssinus</name>
    <name type="common">European house dust mite</name>
    <dbReference type="NCBI Taxonomy" id="6956"/>
    <lineage>
        <taxon>Eukaryota</taxon>
        <taxon>Metazoa</taxon>
        <taxon>Ecdysozoa</taxon>
        <taxon>Arthropoda</taxon>
        <taxon>Chelicerata</taxon>
        <taxon>Arachnida</taxon>
        <taxon>Acari</taxon>
        <taxon>Acariformes</taxon>
        <taxon>Sarcoptiformes</taxon>
        <taxon>Astigmata</taxon>
        <taxon>Psoroptidia</taxon>
        <taxon>Analgoidea</taxon>
        <taxon>Pyroglyphidae</taxon>
        <taxon>Dermatophagoidinae</taxon>
        <taxon>Dermatophagoides</taxon>
    </lineage>
</organism>
<keyword evidence="3" id="KW-1185">Reference proteome</keyword>